<evidence type="ECO:0000256" key="6">
    <source>
        <dbReference type="ARBA" id="ARBA00023136"/>
    </source>
</evidence>
<keyword evidence="3" id="KW-1003">Cell membrane</keyword>
<reference evidence="8" key="1">
    <citation type="submission" date="2020-07" db="EMBL/GenBank/DDBJ databases">
        <title>Huge and variable diversity of episymbiotic CPR bacteria and DPANN archaea in groundwater ecosystems.</title>
        <authorList>
            <person name="He C.Y."/>
            <person name="Keren R."/>
            <person name="Whittaker M."/>
            <person name="Farag I.F."/>
            <person name="Doudna J."/>
            <person name="Cate J.H.D."/>
            <person name="Banfield J.F."/>
        </authorList>
    </citation>
    <scope>NUCLEOTIDE SEQUENCE</scope>
    <source>
        <strain evidence="8">NC_groundwater_717_Ag_S-0.2um_59_8</strain>
    </source>
</reference>
<proteinExistence type="inferred from homology"/>
<sequence length="389" mass="42112">MELAVEKEPIPEQAAPRGRSIWRALPSFREARPGLLAMLVIALFCELPGIPWPFTIHALLKYIDEVLPPIYGKGLFVDLLHFNYVLIALVAGIVIRNVIGVPRSWEPGLSYSSVFMNTAIVMLGSQYLLRDLVRIGTVAVALMVVFVFGAAALVIFLGRLFRVNDALTGVLAAGFSSCGVSASVAAAPIVGARSEEVTYSIATILSFGLLCLFTLPYIGRALGMEDFAYGIWSAVGILNSAQVIASGFMYSFDAGKVAGFVNIARVVLIPAAVLFIGILILSRQVTQAKINKMQVIREKFPVFVFGFFALWLARCLGMFPRPAVEAMSSVMTWFFTLSFVGLGLQTKLGDLRKAGLHGVMIGYLAGVVKILLSLAAIMLLLKLGMLRRG</sequence>
<evidence type="ECO:0000256" key="3">
    <source>
        <dbReference type="ARBA" id="ARBA00022475"/>
    </source>
</evidence>
<evidence type="ECO:0000256" key="1">
    <source>
        <dbReference type="ARBA" id="ARBA00004651"/>
    </source>
</evidence>
<feature type="transmembrane region" description="Helical" evidence="7">
    <location>
        <begin position="262"/>
        <end position="281"/>
    </location>
</feature>
<dbReference type="PANTHER" id="PTHR30106">
    <property type="entry name" value="INNER MEMBRANE PROTEIN YEIH-RELATED"/>
    <property type="match status" value="1"/>
</dbReference>
<accession>A0A932GSJ8</accession>
<feature type="transmembrane region" description="Helical" evidence="7">
    <location>
        <begin position="35"/>
        <end position="60"/>
    </location>
</feature>
<feature type="transmembrane region" description="Helical" evidence="7">
    <location>
        <begin position="135"/>
        <end position="158"/>
    </location>
</feature>
<evidence type="ECO:0000256" key="7">
    <source>
        <dbReference type="SAM" id="Phobius"/>
    </source>
</evidence>
<feature type="transmembrane region" description="Helical" evidence="7">
    <location>
        <begin position="302"/>
        <end position="320"/>
    </location>
</feature>
<protein>
    <submittedName>
        <fullName evidence="8">Sulfate exporter family transporter</fullName>
    </submittedName>
</protein>
<keyword evidence="5 7" id="KW-1133">Transmembrane helix</keyword>
<dbReference type="PANTHER" id="PTHR30106:SF1">
    <property type="entry name" value="UPF0324 MEMBRANE PROTEIN FN0533"/>
    <property type="match status" value="1"/>
</dbReference>
<dbReference type="Proteomes" id="UP000741360">
    <property type="component" value="Unassembled WGS sequence"/>
</dbReference>
<comment type="subcellular location">
    <subcellularLocation>
        <location evidence="1">Cell membrane</location>
        <topology evidence="1">Multi-pass membrane protein</topology>
    </subcellularLocation>
</comment>
<feature type="transmembrane region" description="Helical" evidence="7">
    <location>
        <begin position="80"/>
        <end position="99"/>
    </location>
</feature>
<organism evidence="8 9">
    <name type="scientific">Tectimicrobiota bacterium</name>
    <dbReference type="NCBI Taxonomy" id="2528274"/>
    <lineage>
        <taxon>Bacteria</taxon>
        <taxon>Pseudomonadati</taxon>
        <taxon>Nitrospinota/Tectimicrobiota group</taxon>
        <taxon>Candidatus Tectimicrobiota</taxon>
    </lineage>
</organism>
<feature type="transmembrane region" description="Helical" evidence="7">
    <location>
        <begin position="170"/>
        <end position="191"/>
    </location>
</feature>
<evidence type="ECO:0000256" key="5">
    <source>
        <dbReference type="ARBA" id="ARBA00022989"/>
    </source>
</evidence>
<evidence type="ECO:0000313" key="8">
    <source>
        <dbReference type="EMBL" id="MBI3016249.1"/>
    </source>
</evidence>
<comment type="caution">
    <text evidence="8">The sequence shown here is derived from an EMBL/GenBank/DDBJ whole genome shotgun (WGS) entry which is preliminary data.</text>
</comment>
<feature type="transmembrane region" description="Helical" evidence="7">
    <location>
        <begin position="227"/>
        <end position="250"/>
    </location>
</feature>
<keyword evidence="6 7" id="KW-0472">Membrane</keyword>
<dbReference type="Pfam" id="PF03601">
    <property type="entry name" value="Cons_hypoth698"/>
    <property type="match status" value="1"/>
</dbReference>
<evidence type="ECO:0000256" key="4">
    <source>
        <dbReference type="ARBA" id="ARBA00022692"/>
    </source>
</evidence>
<feature type="transmembrane region" description="Helical" evidence="7">
    <location>
        <begin position="197"/>
        <end position="215"/>
    </location>
</feature>
<evidence type="ECO:0000256" key="2">
    <source>
        <dbReference type="ARBA" id="ARBA00007977"/>
    </source>
</evidence>
<dbReference type="GO" id="GO:0005886">
    <property type="term" value="C:plasma membrane"/>
    <property type="evidence" value="ECO:0007669"/>
    <property type="project" value="UniProtKB-SubCell"/>
</dbReference>
<feature type="transmembrane region" description="Helical" evidence="7">
    <location>
        <begin position="356"/>
        <end position="381"/>
    </location>
</feature>
<dbReference type="EMBL" id="JACPSX010000280">
    <property type="protein sequence ID" value="MBI3016249.1"/>
    <property type="molecule type" value="Genomic_DNA"/>
</dbReference>
<comment type="similarity">
    <text evidence="2">Belongs to the UPF0324 family.</text>
</comment>
<name>A0A932GSJ8_UNCTE</name>
<keyword evidence="4 7" id="KW-0812">Transmembrane</keyword>
<dbReference type="AlphaFoldDB" id="A0A932GSJ8"/>
<dbReference type="InterPro" id="IPR018383">
    <property type="entry name" value="UPF0324_pro"/>
</dbReference>
<gene>
    <name evidence="8" type="ORF">HYY65_14565</name>
</gene>
<feature type="transmembrane region" description="Helical" evidence="7">
    <location>
        <begin position="111"/>
        <end position="129"/>
    </location>
</feature>
<evidence type="ECO:0000313" key="9">
    <source>
        <dbReference type="Proteomes" id="UP000741360"/>
    </source>
</evidence>